<accession>A0A6J5ENU1</accession>
<protein>
    <submittedName>
        <fullName evidence="1">Uncharacterized protein</fullName>
    </submittedName>
</protein>
<dbReference type="Proteomes" id="UP000494330">
    <property type="component" value="Unassembled WGS sequence"/>
</dbReference>
<evidence type="ECO:0000313" key="1">
    <source>
        <dbReference type="EMBL" id="VWC27207.1"/>
    </source>
</evidence>
<sequence>MSRRCALREGRFVLLLFEDDAVTLGQVPDDLVTEHLNVCELISAANYTATASSDKKFSAGPKCGLTKELWRVEAKTVWPKRVQNINPGGQRTHLMVI</sequence>
<keyword evidence="2" id="KW-1185">Reference proteome</keyword>
<name>A0A6J5ENU1_9BURK</name>
<dbReference type="AlphaFoldDB" id="A0A6J5ENU1"/>
<dbReference type="EMBL" id="CABVQD010000030">
    <property type="protein sequence ID" value="VWC27207.1"/>
    <property type="molecule type" value="Genomic_DNA"/>
</dbReference>
<gene>
    <name evidence="1" type="ORF">BPA30113_06068</name>
</gene>
<evidence type="ECO:0000313" key="2">
    <source>
        <dbReference type="Proteomes" id="UP000494330"/>
    </source>
</evidence>
<organism evidence="1 2">
    <name type="scientific">Burkholderia paludis</name>
    <dbReference type="NCBI Taxonomy" id="1506587"/>
    <lineage>
        <taxon>Bacteria</taxon>
        <taxon>Pseudomonadati</taxon>
        <taxon>Pseudomonadota</taxon>
        <taxon>Betaproteobacteria</taxon>
        <taxon>Burkholderiales</taxon>
        <taxon>Burkholderiaceae</taxon>
        <taxon>Burkholderia</taxon>
        <taxon>Burkholderia cepacia complex</taxon>
    </lineage>
</organism>
<reference evidence="1 2" key="1">
    <citation type="submission" date="2019-09" db="EMBL/GenBank/DDBJ databases">
        <authorList>
            <person name="Depoorter E."/>
        </authorList>
    </citation>
    <scope>NUCLEOTIDE SEQUENCE [LARGE SCALE GENOMIC DNA]</scope>
    <source>
        <strain evidence="1">LMG 30113</strain>
    </source>
</reference>
<proteinExistence type="predicted"/>